<proteinExistence type="predicted"/>
<dbReference type="RefSeq" id="XP_008713231.1">
    <property type="nucleotide sequence ID" value="XM_008715009.1"/>
</dbReference>
<feature type="compositionally biased region" description="Polar residues" evidence="1">
    <location>
        <begin position="43"/>
        <end position="57"/>
    </location>
</feature>
<dbReference type="AlphaFoldDB" id="W2S9F7"/>
<evidence type="ECO:0000313" key="3">
    <source>
        <dbReference type="EMBL" id="ETN44668.1"/>
    </source>
</evidence>
<dbReference type="Proteomes" id="UP000030752">
    <property type="component" value="Unassembled WGS sequence"/>
</dbReference>
<dbReference type="eggNOG" id="ENOG502S61U">
    <property type="taxonomic scope" value="Eukaryota"/>
</dbReference>
<dbReference type="Pfam" id="PF00583">
    <property type="entry name" value="Acetyltransf_1"/>
    <property type="match status" value="1"/>
</dbReference>
<dbReference type="HOGENOM" id="CLU_013985_18_0_1"/>
<dbReference type="SUPFAM" id="SSF55729">
    <property type="entry name" value="Acyl-CoA N-acyltransferases (Nat)"/>
    <property type="match status" value="1"/>
</dbReference>
<dbReference type="VEuPathDB" id="FungiDB:HMPREF1541_10338"/>
<dbReference type="InterPro" id="IPR051556">
    <property type="entry name" value="N-term/lysine_N-AcTrnsfr"/>
</dbReference>
<sequence>MLVQQISQLPTAPPPRLPSDNIHIRVNDQAPPSVLQLGKDHWSASQSEAQSKTPSTTHSRDPSPHPSTARTSTTSRSKPKPKPITPSVQIRPATPSDAEQIRTIGATVFSDTFGFSIPPADLSAYITSSYALPAIRAELASLSHHFVVAHPPHDPTHILGFAQLTEHTSEPCLSHLPPGSYSELQRLYVNAESHGKGVGKALVWAIEDLAREKGYRYMWLGVWEGNFVAQTVYERAGYGRVGEHEFTMGRCVQIDWIMVKEL</sequence>
<name>W2S9F7_CYPE1</name>
<evidence type="ECO:0000256" key="1">
    <source>
        <dbReference type="SAM" id="MobiDB-lite"/>
    </source>
</evidence>
<dbReference type="CDD" id="cd04301">
    <property type="entry name" value="NAT_SF"/>
    <property type="match status" value="1"/>
</dbReference>
<keyword evidence="4" id="KW-1185">Reference proteome</keyword>
<dbReference type="PROSITE" id="PS51186">
    <property type="entry name" value="GNAT"/>
    <property type="match status" value="1"/>
</dbReference>
<dbReference type="EMBL" id="KB822714">
    <property type="protein sequence ID" value="ETN44668.1"/>
    <property type="molecule type" value="Genomic_DNA"/>
</dbReference>
<dbReference type="GeneID" id="19977677"/>
<organism evidence="3 4">
    <name type="scientific">Cyphellophora europaea (strain CBS 101466)</name>
    <name type="common">Phialophora europaea</name>
    <dbReference type="NCBI Taxonomy" id="1220924"/>
    <lineage>
        <taxon>Eukaryota</taxon>
        <taxon>Fungi</taxon>
        <taxon>Dikarya</taxon>
        <taxon>Ascomycota</taxon>
        <taxon>Pezizomycotina</taxon>
        <taxon>Eurotiomycetes</taxon>
        <taxon>Chaetothyriomycetidae</taxon>
        <taxon>Chaetothyriales</taxon>
        <taxon>Cyphellophoraceae</taxon>
        <taxon>Cyphellophora</taxon>
    </lineage>
</organism>
<feature type="compositionally biased region" description="Low complexity" evidence="1">
    <location>
        <begin position="66"/>
        <end position="76"/>
    </location>
</feature>
<protein>
    <recommendedName>
        <fullName evidence="2">N-acetyltransferase domain-containing protein</fullName>
    </recommendedName>
</protein>
<dbReference type="InterPro" id="IPR016181">
    <property type="entry name" value="Acyl_CoA_acyltransferase"/>
</dbReference>
<dbReference type="STRING" id="1220924.W2S9F7"/>
<reference evidence="3 4" key="1">
    <citation type="submission" date="2013-03" db="EMBL/GenBank/DDBJ databases">
        <title>The Genome Sequence of Phialophora europaea CBS 101466.</title>
        <authorList>
            <consortium name="The Broad Institute Genomics Platform"/>
            <person name="Cuomo C."/>
            <person name="de Hoog S."/>
            <person name="Gorbushina A."/>
            <person name="Walker B."/>
            <person name="Young S.K."/>
            <person name="Zeng Q."/>
            <person name="Gargeya S."/>
            <person name="Fitzgerald M."/>
            <person name="Haas B."/>
            <person name="Abouelleil A."/>
            <person name="Allen A.W."/>
            <person name="Alvarado L."/>
            <person name="Arachchi H.M."/>
            <person name="Berlin A.M."/>
            <person name="Chapman S.B."/>
            <person name="Gainer-Dewar J."/>
            <person name="Goldberg J."/>
            <person name="Griggs A."/>
            <person name="Gujja S."/>
            <person name="Hansen M."/>
            <person name="Howarth C."/>
            <person name="Imamovic A."/>
            <person name="Ireland A."/>
            <person name="Larimer J."/>
            <person name="McCowan C."/>
            <person name="Murphy C."/>
            <person name="Pearson M."/>
            <person name="Poon T.W."/>
            <person name="Priest M."/>
            <person name="Roberts A."/>
            <person name="Saif S."/>
            <person name="Shea T."/>
            <person name="Sisk P."/>
            <person name="Sykes S."/>
            <person name="Wortman J."/>
            <person name="Nusbaum C."/>
            <person name="Birren B."/>
        </authorList>
    </citation>
    <scope>NUCLEOTIDE SEQUENCE [LARGE SCALE GENOMIC DNA]</scope>
    <source>
        <strain evidence="3 4">CBS 101466</strain>
    </source>
</reference>
<evidence type="ECO:0000313" key="4">
    <source>
        <dbReference type="Proteomes" id="UP000030752"/>
    </source>
</evidence>
<dbReference type="Gene3D" id="3.40.630.30">
    <property type="match status" value="1"/>
</dbReference>
<dbReference type="PANTHER" id="PTHR42919">
    <property type="entry name" value="N-ALPHA-ACETYLTRANSFERASE"/>
    <property type="match status" value="1"/>
</dbReference>
<feature type="compositionally biased region" description="Polar residues" evidence="1">
    <location>
        <begin position="1"/>
        <end position="10"/>
    </location>
</feature>
<gene>
    <name evidence="3" type="ORF">HMPREF1541_10338</name>
</gene>
<feature type="region of interest" description="Disordered" evidence="1">
    <location>
        <begin position="1"/>
        <end position="98"/>
    </location>
</feature>
<feature type="domain" description="N-acetyltransferase" evidence="2">
    <location>
        <begin position="88"/>
        <end position="262"/>
    </location>
</feature>
<dbReference type="GO" id="GO:0016747">
    <property type="term" value="F:acyltransferase activity, transferring groups other than amino-acyl groups"/>
    <property type="evidence" value="ECO:0007669"/>
    <property type="project" value="InterPro"/>
</dbReference>
<accession>W2S9F7</accession>
<dbReference type="InParanoid" id="W2S9F7"/>
<dbReference type="PANTHER" id="PTHR42919:SF40">
    <property type="entry name" value="FAMILY ACETYLTRANSFERASE, PUTATIVE-RELATED"/>
    <property type="match status" value="1"/>
</dbReference>
<dbReference type="OrthoDB" id="9975416at2759"/>
<dbReference type="InterPro" id="IPR000182">
    <property type="entry name" value="GNAT_dom"/>
</dbReference>
<evidence type="ECO:0000259" key="2">
    <source>
        <dbReference type="PROSITE" id="PS51186"/>
    </source>
</evidence>